<dbReference type="GO" id="GO:0022832">
    <property type="term" value="F:voltage-gated channel activity"/>
    <property type="evidence" value="ECO:0007669"/>
    <property type="project" value="InterPro"/>
</dbReference>
<dbReference type="OrthoDB" id="427456at2759"/>
<sequence length="532" mass="57177">MANAAHSGSSFFSTVASCEAEQAGLSDLEVISQPLEDENQCLAPPVQLVSFGYRDLPLAALDLSLAGSQLLSNADEDENRDGSNWLKPCCGRRVALWQVCLLSAGFNCVLVACVLLVVLFLSLELLIDTKLLQFSNAFQFASVIHWISLIILSLFFSEVFDGAVIVLSLAPMVASTVANGPSSPWDAISLIITLRIWRVKRIIDAYVLQVKVEMELEIQQCERTKAVREEQLERLTQICQEQAFEIRQLRAHLAQQDLDLTAEREAAMQIQHAWGKQGRSFQVVEGSTPGESDDESGQRNSRKPHVSADAGVRDDMNNYISQYYSRGGSERISPVCGLASGKEVRCVPDAGASASVAQVITTAAIDIHLPTSAVQSSPGLTLERVCSAGSHASAGARPPRPPGSSVTDRRAPAPLSGPRACRDPSAVVQELLSSLSEDARLARKGLAVDPVNLKLPSPAGSGAGSPELGSRIHIFNCRNQEEREAGVGARGRSRVLLQTKPLIHLQGGGAEPSVEEKHRLLGPPDTPLGHLP</sequence>
<comment type="caution">
    <text evidence="3">The sequence shown here is derived from an EMBL/GenBank/DDBJ whole genome shotgun (WGS) entry which is preliminary data.</text>
</comment>
<organism evidence="3">
    <name type="scientific">Tetraodon nigroviridis</name>
    <name type="common">Spotted green pufferfish</name>
    <name type="synonym">Chelonodon nigroviridis</name>
    <dbReference type="NCBI Taxonomy" id="99883"/>
    <lineage>
        <taxon>Eukaryota</taxon>
        <taxon>Metazoa</taxon>
        <taxon>Chordata</taxon>
        <taxon>Craniata</taxon>
        <taxon>Vertebrata</taxon>
        <taxon>Euteleostomi</taxon>
        <taxon>Actinopterygii</taxon>
        <taxon>Neopterygii</taxon>
        <taxon>Teleostei</taxon>
        <taxon>Neoteleostei</taxon>
        <taxon>Acanthomorphata</taxon>
        <taxon>Eupercaria</taxon>
        <taxon>Tetraodontiformes</taxon>
        <taxon>Tetradontoidea</taxon>
        <taxon>Tetraodontidae</taxon>
        <taxon>Tetraodon</taxon>
    </lineage>
</organism>
<dbReference type="PANTHER" id="PTHR46842:SF1">
    <property type="entry name" value="TRANSMEMBRANE PROTEIN 266"/>
    <property type="match status" value="1"/>
</dbReference>
<dbReference type="PANTHER" id="PTHR46842">
    <property type="entry name" value="TRANSMEMBRANE PROTEIN 266"/>
    <property type="match status" value="1"/>
</dbReference>
<accession>Q4SAI1</accession>
<reference evidence="3" key="1">
    <citation type="journal article" date="2004" name="Nature">
        <title>Genome duplication in the teleost fish Tetraodon nigroviridis reveals the early vertebrate proto-karyotype.</title>
        <authorList>
            <person name="Jaillon O."/>
            <person name="Aury J.-M."/>
            <person name="Brunet F."/>
            <person name="Petit J.-L."/>
            <person name="Stange-Thomann N."/>
            <person name="Mauceli E."/>
            <person name="Bouneau L."/>
            <person name="Fischer C."/>
            <person name="Ozouf-Costaz C."/>
            <person name="Bernot A."/>
            <person name="Nicaud S."/>
            <person name="Jaffe D."/>
            <person name="Fisher S."/>
            <person name="Lutfalla G."/>
            <person name="Dossat C."/>
            <person name="Segurens B."/>
            <person name="Dasilva C."/>
            <person name="Salanoubat M."/>
            <person name="Levy M."/>
            <person name="Boudet N."/>
            <person name="Castellano S."/>
            <person name="Anthouard V."/>
            <person name="Jubin C."/>
            <person name="Castelli V."/>
            <person name="Katinka M."/>
            <person name="Vacherie B."/>
            <person name="Biemont C."/>
            <person name="Skalli Z."/>
            <person name="Cattolico L."/>
            <person name="Poulain J."/>
            <person name="De Berardinis V."/>
            <person name="Cruaud C."/>
            <person name="Duprat S."/>
            <person name="Brottier P."/>
            <person name="Coutanceau J.-P."/>
            <person name="Gouzy J."/>
            <person name="Parra G."/>
            <person name="Lardier G."/>
            <person name="Chapple C."/>
            <person name="McKernan K.J."/>
            <person name="McEwan P."/>
            <person name="Bosak S."/>
            <person name="Kellis M."/>
            <person name="Volff J.-N."/>
            <person name="Guigo R."/>
            <person name="Zody M.C."/>
            <person name="Mesirov J."/>
            <person name="Lindblad-Toh K."/>
            <person name="Birren B."/>
            <person name="Nusbaum C."/>
            <person name="Kahn D."/>
            <person name="Robinson-Rechavi M."/>
            <person name="Laudet V."/>
            <person name="Schachter V."/>
            <person name="Quetier F."/>
            <person name="Saurin W."/>
            <person name="Scarpelli C."/>
            <person name="Wincker P."/>
            <person name="Lander E.S."/>
            <person name="Weissenbach J."/>
            <person name="Roest Crollius H."/>
        </authorList>
    </citation>
    <scope>NUCLEOTIDE SEQUENCE [LARGE SCALE GENOMIC DNA]</scope>
</reference>
<feature type="region of interest" description="Disordered" evidence="1">
    <location>
        <begin position="504"/>
        <end position="532"/>
    </location>
</feature>
<evidence type="ECO:0000256" key="2">
    <source>
        <dbReference type="SAM" id="Phobius"/>
    </source>
</evidence>
<dbReference type="InterPro" id="IPR042857">
    <property type="entry name" value="TMEM266"/>
</dbReference>
<keyword evidence="2" id="KW-0812">Transmembrane</keyword>
<dbReference type="AlphaFoldDB" id="Q4SAI1"/>
<dbReference type="HOGENOM" id="CLU_039406_0_0_1"/>
<dbReference type="GO" id="GO:0030425">
    <property type="term" value="C:dendrite"/>
    <property type="evidence" value="ECO:0007669"/>
    <property type="project" value="TreeGrafter"/>
</dbReference>
<evidence type="ECO:0000256" key="1">
    <source>
        <dbReference type="SAM" id="MobiDB-lite"/>
    </source>
</evidence>
<feature type="transmembrane region" description="Helical" evidence="2">
    <location>
        <begin position="94"/>
        <end position="123"/>
    </location>
</feature>
<protein>
    <submittedName>
        <fullName evidence="3">(spotted green pufferfish) hypothetical protein</fullName>
    </submittedName>
</protein>
<keyword evidence="2" id="KW-1133">Transmembrane helix</keyword>
<keyword evidence="2" id="KW-0472">Membrane</keyword>
<dbReference type="KEGG" id="tng:GSTEN00021442G001"/>
<reference evidence="3" key="2">
    <citation type="submission" date="2004-02" db="EMBL/GenBank/DDBJ databases">
        <authorList>
            <consortium name="Genoscope"/>
            <consortium name="Whitehead Institute Centre for Genome Research"/>
        </authorList>
    </citation>
    <scope>NUCLEOTIDE SEQUENCE</scope>
</reference>
<feature type="region of interest" description="Disordered" evidence="1">
    <location>
        <begin position="390"/>
        <end position="421"/>
    </location>
</feature>
<feature type="transmembrane region" description="Helical" evidence="2">
    <location>
        <begin position="143"/>
        <end position="167"/>
    </location>
</feature>
<dbReference type="GO" id="GO:0005886">
    <property type="term" value="C:plasma membrane"/>
    <property type="evidence" value="ECO:0007669"/>
    <property type="project" value="InterPro"/>
</dbReference>
<name>Q4SAI1_TETNG</name>
<feature type="region of interest" description="Disordered" evidence="1">
    <location>
        <begin position="283"/>
        <end position="312"/>
    </location>
</feature>
<evidence type="ECO:0000313" key="3">
    <source>
        <dbReference type="EMBL" id="CAG02351.1"/>
    </source>
</evidence>
<gene>
    <name evidence="3" type="ORF">GSTENG00021442001</name>
</gene>
<proteinExistence type="predicted"/>
<dbReference type="EMBL" id="CAAE01014685">
    <property type="protein sequence ID" value="CAG02351.1"/>
    <property type="molecule type" value="Genomic_DNA"/>
</dbReference>